<dbReference type="InterPro" id="IPR037914">
    <property type="entry name" value="SpoVT-AbrB_sf"/>
</dbReference>
<proteinExistence type="predicted"/>
<dbReference type="Proteomes" id="UP000509346">
    <property type="component" value="Chromosome"/>
</dbReference>
<dbReference type="OrthoDB" id="87832at2157"/>
<dbReference type="SUPFAM" id="SSF89447">
    <property type="entry name" value="AbrB/MazE/MraZ-like"/>
    <property type="match status" value="1"/>
</dbReference>
<dbReference type="KEGG" id="hpel:HZS54_05735"/>
<evidence type="ECO:0000259" key="2">
    <source>
        <dbReference type="PROSITE" id="PS51740"/>
    </source>
</evidence>
<dbReference type="GO" id="GO:0003677">
    <property type="term" value="F:DNA binding"/>
    <property type="evidence" value="ECO:0007669"/>
    <property type="project" value="UniProtKB-KW"/>
</dbReference>
<feature type="compositionally biased region" description="Acidic residues" evidence="1">
    <location>
        <begin position="77"/>
        <end position="88"/>
    </location>
</feature>
<accession>A0A7D5TRB6</accession>
<feature type="region of interest" description="Disordered" evidence="1">
    <location>
        <begin position="68"/>
        <end position="88"/>
    </location>
</feature>
<dbReference type="Gene3D" id="2.10.260.10">
    <property type="match status" value="1"/>
</dbReference>
<protein>
    <submittedName>
        <fullName evidence="3">AbrB/MazE/SpoVT family DNA-binding domain-containing protein</fullName>
    </submittedName>
</protein>
<dbReference type="RefSeq" id="WP_179920980.1">
    <property type="nucleotide sequence ID" value="NZ_CP058909.1"/>
</dbReference>
<dbReference type="GeneID" id="56082070"/>
<dbReference type="Pfam" id="PF04014">
    <property type="entry name" value="MazE_antitoxin"/>
    <property type="match status" value="1"/>
</dbReference>
<dbReference type="PANTHER" id="PTHR34860">
    <property type="entry name" value="REPRESSOR-LIKE PROTEIN SSO7C3"/>
    <property type="match status" value="1"/>
</dbReference>
<keyword evidence="4" id="KW-1185">Reference proteome</keyword>
<gene>
    <name evidence="3" type="ORF">HZS54_05735</name>
</gene>
<feature type="region of interest" description="Disordered" evidence="1">
    <location>
        <begin position="1"/>
        <end position="23"/>
    </location>
</feature>
<keyword evidence="3" id="KW-0238">DNA-binding</keyword>
<dbReference type="NCBIfam" id="TIGR01439">
    <property type="entry name" value="lp_hng_hel_AbrB"/>
    <property type="match status" value="1"/>
</dbReference>
<name>A0A7D5TRB6_9EURY</name>
<dbReference type="AlphaFoldDB" id="A0A7D5TRB6"/>
<dbReference type="SMART" id="SM00966">
    <property type="entry name" value="SpoVT_AbrB"/>
    <property type="match status" value="1"/>
</dbReference>
<dbReference type="EMBL" id="CP058909">
    <property type="protein sequence ID" value="QLH81172.1"/>
    <property type="molecule type" value="Genomic_DNA"/>
</dbReference>
<feature type="compositionally biased region" description="Basic and acidic residues" evidence="1">
    <location>
        <begin position="1"/>
        <end position="10"/>
    </location>
</feature>
<sequence>MSSGEERTVGERGQVTLPKGIRERLGIEGGDEVVVREADGKVVIEKPVTREELAAGYRATAERTREVAEEMEHTSSEADDYLGDAPEW</sequence>
<organism evidence="3 4">
    <name type="scientific">Halosimplex pelagicum</name>
    <dbReference type="NCBI Taxonomy" id="869886"/>
    <lineage>
        <taxon>Archaea</taxon>
        <taxon>Methanobacteriati</taxon>
        <taxon>Methanobacteriota</taxon>
        <taxon>Stenosarchaea group</taxon>
        <taxon>Halobacteria</taxon>
        <taxon>Halobacteriales</taxon>
        <taxon>Haloarculaceae</taxon>
        <taxon>Halosimplex</taxon>
    </lineage>
</organism>
<feature type="domain" description="SpoVT-AbrB" evidence="2">
    <location>
        <begin position="4"/>
        <end position="49"/>
    </location>
</feature>
<evidence type="ECO:0000256" key="1">
    <source>
        <dbReference type="SAM" id="MobiDB-lite"/>
    </source>
</evidence>
<evidence type="ECO:0000313" key="3">
    <source>
        <dbReference type="EMBL" id="QLH81172.1"/>
    </source>
</evidence>
<reference evidence="3 4" key="1">
    <citation type="submission" date="2020-07" db="EMBL/GenBank/DDBJ databases">
        <title>Halosimplex litoreum sp. nov. and Halosimplex rubrum sp. nov., isolated from different salt environments.</title>
        <authorList>
            <person name="Cui H."/>
        </authorList>
    </citation>
    <scope>NUCLEOTIDE SEQUENCE [LARGE SCALE GENOMIC DNA]</scope>
    <source>
        <strain evidence="3 4">R2</strain>
    </source>
</reference>
<dbReference type="InterPro" id="IPR007159">
    <property type="entry name" value="SpoVT-AbrB_dom"/>
</dbReference>
<dbReference type="PROSITE" id="PS51740">
    <property type="entry name" value="SPOVT_ABRB"/>
    <property type="match status" value="1"/>
</dbReference>
<evidence type="ECO:0000313" key="4">
    <source>
        <dbReference type="Proteomes" id="UP000509346"/>
    </source>
</evidence>
<dbReference type="PANTHER" id="PTHR34860:SF6">
    <property type="entry name" value="REPRESSOR-LIKE PROTEIN SSO7C3"/>
    <property type="match status" value="1"/>
</dbReference>
<dbReference type="InterPro" id="IPR052975">
    <property type="entry name" value="Repressor-like_regulatory"/>
</dbReference>